<evidence type="ECO:0000313" key="2">
    <source>
        <dbReference type="EMBL" id="CAD8799147.1"/>
    </source>
</evidence>
<dbReference type="Gene3D" id="1.25.10.10">
    <property type="entry name" value="Leucine-rich Repeat Variant"/>
    <property type="match status" value="1"/>
</dbReference>
<proteinExistence type="predicted"/>
<gene>
    <name evidence="2" type="ORF">HTEP1355_LOCUS12788</name>
</gene>
<dbReference type="InterPro" id="IPR011989">
    <property type="entry name" value="ARM-like"/>
</dbReference>
<feature type="compositionally biased region" description="Low complexity" evidence="1">
    <location>
        <begin position="54"/>
        <end position="65"/>
    </location>
</feature>
<dbReference type="EMBL" id="HBFN01021971">
    <property type="protein sequence ID" value="CAD8799147.1"/>
    <property type="molecule type" value="Transcribed_RNA"/>
</dbReference>
<dbReference type="SUPFAM" id="SSF48371">
    <property type="entry name" value="ARM repeat"/>
    <property type="match status" value="1"/>
</dbReference>
<dbReference type="AlphaFoldDB" id="A0A7S0Z1T2"/>
<organism evidence="2">
    <name type="scientific">Hemiselmis tepida</name>
    <dbReference type="NCBI Taxonomy" id="464990"/>
    <lineage>
        <taxon>Eukaryota</taxon>
        <taxon>Cryptophyceae</taxon>
        <taxon>Cryptomonadales</taxon>
        <taxon>Hemiselmidaceae</taxon>
        <taxon>Hemiselmis</taxon>
    </lineage>
</organism>
<reference evidence="2" key="1">
    <citation type="submission" date="2021-01" db="EMBL/GenBank/DDBJ databases">
        <authorList>
            <person name="Corre E."/>
            <person name="Pelletier E."/>
            <person name="Niang G."/>
            <person name="Scheremetjew M."/>
            <person name="Finn R."/>
            <person name="Kale V."/>
            <person name="Holt S."/>
            <person name="Cochrane G."/>
            <person name="Meng A."/>
            <person name="Brown T."/>
            <person name="Cohen L."/>
        </authorList>
    </citation>
    <scope>NUCLEOTIDE SEQUENCE</scope>
    <source>
        <strain evidence="2">CCMP443</strain>
    </source>
</reference>
<protein>
    <submittedName>
        <fullName evidence="2">Uncharacterized protein</fullName>
    </submittedName>
</protein>
<name>A0A7S0Z1T2_9CRYP</name>
<accession>A0A7S0Z1T2</accession>
<dbReference type="InterPro" id="IPR016024">
    <property type="entry name" value="ARM-type_fold"/>
</dbReference>
<evidence type="ECO:0000256" key="1">
    <source>
        <dbReference type="SAM" id="MobiDB-lite"/>
    </source>
</evidence>
<feature type="region of interest" description="Disordered" evidence="1">
    <location>
        <begin position="54"/>
        <end position="77"/>
    </location>
</feature>
<sequence>MIFASHSAKLPAMVCSPIAPPRGDGFGDDAQSRVPSWVRGIAQRNKLHRQILSSSGASAGHATSAPPEHPSTPADPDLYKSLLMRLSHADPSERCLAASLLAEVAPRGDRRALTSLLAVSGHGNATAPSGPPRGVRDTDHGVQVAAIDATGIVAEQTGDERATTVLLTLLKQRDWQLRTVRFPARCATQSSTLWLSATWASALPTPPTAPRPAFPYLYPLASFAY</sequence>